<name>A0A812MXH6_SYMPI</name>
<gene>
    <name evidence="1" type="ORF">SPIL2461_LOCUS5735</name>
</gene>
<keyword evidence="2" id="KW-1185">Reference proteome</keyword>
<reference evidence="1" key="1">
    <citation type="submission" date="2021-02" db="EMBL/GenBank/DDBJ databases">
        <authorList>
            <person name="Dougan E. K."/>
            <person name="Rhodes N."/>
            <person name="Thang M."/>
            <person name="Chan C."/>
        </authorList>
    </citation>
    <scope>NUCLEOTIDE SEQUENCE</scope>
</reference>
<feature type="non-terminal residue" evidence="1">
    <location>
        <position position="199"/>
    </location>
</feature>
<comment type="caution">
    <text evidence="1">The sequence shown here is derived from an EMBL/GenBank/DDBJ whole genome shotgun (WGS) entry which is preliminary data.</text>
</comment>
<organism evidence="1 2">
    <name type="scientific">Symbiodinium pilosum</name>
    <name type="common">Dinoflagellate</name>
    <dbReference type="NCBI Taxonomy" id="2952"/>
    <lineage>
        <taxon>Eukaryota</taxon>
        <taxon>Sar</taxon>
        <taxon>Alveolata</taxon>
        <taxon>Dinophyceae</taxon>
        <taxon>Suessiales</taxon>
        <taxon>Symbiodiniaceae</taxon>
        <taxon>Symbiodinium</taxon>
    </lineage>
</organism>
<protein>
    <submittedName>
        <fullName evidence="1">Uncharacterized protein</fullName>
    </submittedName>
</protein>
<dbReference type="EMBL" id="CAJNIZ010008284">
    <property type="protein sequence ID" value="CAE7265871.1"/>
    <property type="molecule type" value="Genomic_DNA"/>
</dbReference>
<sequence length="199" mass="20774">EPLLERFYEILDQFWTDADADDAAAVGAPMLAIEDRPRLAIEDGADGDPYAVVEAEAGLEAAKIHAETDSEYASGAGEEAPETVAQDGRASLADAAVDDNLDSGLPDQGQIDVAAGDDEANLAGKGPQDSTLAGNEAEDGALASCKSGKPAMADGASSLEAAAAVSRKEHDFNLPEPRKLSMFDLQQMKLRLSTRKEAI</sequence>
<feature type="non-terminal residue" evidence="1">
    <location>
        <position position="1"/>
    </location>
</feature>
<evidence type="ECO:0000313" key="2">
    <source>
        <dbReference type="Proteomes" id="UP000649617"/>
    </source>
</evidence>
<dbReference type="Proteomes" id="UP000649617">
    <property type="component" value="Unassembled WGS sequence"/>
</dbReference>
<dbReference type="AlphaFoldDB" id="A0A812MXH6"/>
<evidence type="ECO:0000313" key="1">
    <source>
        <dbReference type="EMBL" id="CAE7265871.1"/>
    </source>
</evidence>
<proteinExistence type="predicted"/>
<accession>A0A812MXH6</accession>